<dbReference type="HOGENOM" id="CLU_2832906_0_0_1"/>
<sequence length="66" mass="7636">MDQIPSITSSIIDQISFRQFKLQGRLSRRVGRDSDFDPLRYLQQHTKPSTSLRWMCCGLKSISYAA</sequence>
<dbReference type="AlphaFoldDB" id="A0A0D0AHG4"/>
<accession>A0A0D0AHG4</accession>
<reference evidence="2" key="2">
    <citation type="submission" date="2015-01" db="EMBL/GenBank/DDBJ databases">
        <title>Evolutionary Origins and Diversification of the Mycorrhizal Mutualists.</title>
        <authorList>
            <consortium name="DOE Joint Genome Institute"/>
            <consortium name="Mycorrhizal Genomics Consortium"/>
            <person name="Kohler A."/>
            <person name="Kuo A."/>
            <person name="Nagy L.G."/>
            <person name="Floudas D."/>
            <person name="Copeland A."/>
            <person name="Barry K.W."/>
            <person name="Cichocki N."/>
            <person name="Veneault-Fourrey C."/>
            <person name="LaButti K."/>
            <person name="Lindquist E.A."/>
            <person name="Lipzen A."/>
            <person name="Lundell T."/>
            <person name="Morin E."/>
            <person name="Murat C."/>
            <person name="Riley R."/>
            <person name="Ohm R."/>
            <person name="Sun H."/>
            <person name="Tunlid A."/>
            <person name="Henrissat B."/>
            <person name="Grigoriev I.V."/>
            <person name="Hibbett D.S."/>
            <person name="Martin F."/>
        </authorList>
    </citation>
    <scope>NUCLEOTIDE SEQUENCE [LARGE SCALE GENOMIC DNA]</scope>
    <source>
        <strain evidence="2">UH-Slu-Lm8-n1</strain>
    </source>
</reference>
<keyword evidence="2" id="KW-1185">Reference proteome</keyword>
<dbReference type="InParanoid" id="A0A0D0AHG4"/>
<evidence type="ECO:0000313" key="2">
    <source>
        <dbReference type="Proteomes" id="UP000054485"/>
    </source>
</evidence>
<gene>
    <name evidence="1" type="ORF">CY34DRAFT_686913</name>
</gene>
<evidence type="ECO:0000313" key="1">
    <source>
        <dbReference type="EMBL" id="KIK33732.1"/>
    </source>
</evidence>
<dbReference type="Proteomes" id="UP000054485">
    <property type="component" value="Unassembled WGS sequence"/>
</dbReference>
<name>A0A0D0AHG4_9AGAM</name>
<reference evidence="1 2" key="1">
    <citation type="submission" date="2014-04" db="EMBL/GenBank/DDBJ databases">
        <authorList>
            <consortium name="DOE Joint Genome Institute"/>
            <person name="Kuo A."/>
            <person name="Ruytinx J."/>
            <person name="Rineau F."/>
            <person name="Colpaert J."/>
            <person name="Kohler A."/>
            <person name="Nagy L.G."/>
            <person name="Floudas D."/>
            <person name="Copeland A."/>
            <person name="Barry K.W."/>
            <person name="Cichocki N."/>
            <person name="Veneault-Fourrey C."/>
            <person name="LaButti K."/>
            <person name="Lindquist E.A."/>
            <person name="Lipzen A."/>
            <person name="Lundell T."/>
            <person name="Morin E."/>
            <person name="Murat C."/>
            <person name="Sun H."/>
            <person name="Tunlid A."/>
            <person name="Henrissat B."/>
            <person name="Grigoriev I.V."/>
            <person name="Hibbett D.S."/>
            <person name="Martin F."/>
            <person name="Nordberg H.P."/>
            <person name="Cantor M.N."/>
            <person name="Hua S.X."/>
        </authorList>
    </citation>
    <scope>NUCLEOTIDE SEQUENCE [LARGE SCALE GENOMIC DNA]</scope>
    <source>
        <strain evidence="1 2">UH-Slu-Lm8-n1</strain>
    </source>
</reference>
<organism evidence="1 2">
    <name type="scientific">Suillus luteus UH-Slu-Lm8-n1</name>
    <dbReference type="NCBI Taxonomy" id="930992"/>
    <lineage>
        <taxon>Eukaryota</taxon>
        <taxon>Fungi</taxon>
        <taxon>Dikarya</taxon>
        <taxon>Basidiomycota</taxon>
        <taxon>Agaricomycotina</taxon>
        <taxon>Agaricomycetes</taxon>
        <taxon>Agaricomycetidae</taxon>
        <taxon>Boletales</taxon>
        <taxon>Suillineae</taxon>
        <taxon>Suillaceae</taxon>
        <taxon>Suillus</taxon>
    </lineage>
</organism>
<proteinExistence type="predicted"/>
<protein>
    <submittedName>
        <fullName evidence="1">Uncharacterized protein</fullName>
    </submittedName>
</protein>
<dbReference type="EMBL" id="KN835879">
    <property type="protein sequence ID" value="KIK33732.1"/>
    <property type="molecule type" value="Genomic_DNA"/>
</dbReference>